<dbReference type="PROSITE" id="PS00595">
    <property type="entry name" value="AA_TRANSFER_CLASS_5"/>
    <property type="match status" value="1"/>
</dbReference>
<reference evidence="7 8" key="2">
    <citation type="journal article" date="2016" name="Genome Announc.">
        <title>Draft Genome Sequences of Streptomyces scabiei S58, Streptomyces turgidiscabies T45, and Streptomyces acidiscabies a10, the Pathogens of Potato Common Scab, Isolated in Japan.</title>
        <authorList>
            <person name="Tomihama T."/>
            <person name="Nishi Y."/>
            <person name="Sakai M."/>
            <person name="Ikenaga M."/>
            <person name="Okubo T."/>
            <person name="Ikeda S."/>
        </authorList>
    </citation>
    <scope>NUCLEOTIDE SEQUENCE [LARGE SCALE GENOMIC DNA]</scope>
    <source>
        <strain evidence="7 8">S58</strain>
    </source>
</reference>
<organism evidence="7 8">
    <name type="scientific">Streptomyces scabiei</name>
    <dbReference type="NCBI Taxonomy" id="1930"/>
    <lineage>
        <taxon>Bacteria</taxon>
        <taxon>Bacillati</taxon>
        <taxon>Actinomycetota</taxon>
        <taxon>Actinomycetes</taxon>
        <taxon>Kitasatosporales</taxon>
        <taxon>Streptomycetaceae</taxon>
        <taxon>Streptomyces</taxon>
    </lineage>
</organism>
<evidence type="ECO:0000256" key="2">
    <source>
        <dbReference type="ARBA" id="ARBA00010447"/>
    </source>
</evidence>
<evidence type="ECO:0000256" key="3">
    <source>
        <dbReference type="ARBA" id="ARBA00022898"/>
    </source>
</evidence>
<dbReference type="InterPro" id="IPR015421">
    <property type="entry name" value="PyrdxlP-dep_Trfase_major"/>
</dbReference>
<proteinExistence type="inferred from homology"/>
<dbReference type="EC" id="2.8.1.7" evidence="7"/>
<comment type="caution">
    <text evidence="7">The sequence shown here is derived from an EMBL/GenBank/DDBJ whole genome shotgun (WGS) entry which is preliminary data.</text>
</comment>
<keyword evidence="7" id="KW-0808">Transferase</keyword>
<dbReference type="GO" id="GO:0031071">
    <property type="term" value="F:cysteine desulfurase activity"/>
    <property type="evidence" value="ECO:0007669"/>
    <property type="project" value="UniProtKB-EC"/>
</dbReference>
<dbReference type="InterPro" id="IPR020578">
    <property type="entry name" value="Aminotrans_V_PyrdxlP_BS"/>
</dbReference>
<dbReference type="PANTHER" id="PTHR43586">
    <property type="entry name" value="CYSTEINE DESULFURASE"/>
    <property type="match status" value="1"/>
</dbReference>
<comment type="catalytic activity">
    <reaction evidence="4">
        <text>(sulfur carrier)-H + L-cysteine = (sulfur carrier)-SH + L-alanine</text>
        <dbReference type="Rhea" id="RHEA:43892"/>
        <dbReference type="Rhea" id="RHEA-COMP:14737"/>
        <dbReference type="Rhea" id="RHEA-COMP:14739"/>
        <dbReference type="ChEBI" id="CHEBI:29917"/>
        <dbReference type="ChEBI" id="CHEBI:35235"/>
        <dbReference type="ChEBI" id="CHEBI:57972"/>
        <dbReference type="ChEBI" id="CHEBI:64428"/>
        <dbReference type="EC" id="2.8.1.7"/>
    </reaction>
</comment>
<comment type="similarity">
    <text evidence="2">Belongs to the class-V pyridoxal-phosphate-dependent aminotransferase family. Csd subfamily.</text>
</comment>
<accession>A0A100JXI0</accession>
<evidence type="ECO:0000256" key="5">
    <source>
        <dbReference type="RuleBase" id="RU004504"/>
    </source>
</evidence>
<dbReference type="PANTHER" id="PTHR43586:SF8">
    <property type="entry name" value="CYSTEINE DESULFURASE 1, CHLOROPLASTIC"/>
    <property type="match status" value="1"/>
</dbReference>
<dbReference type="EMBL" id="BCMM01000058">
    <property type="protein sequence ID" value="GAQ67480.1"/>
    <property type="molecule type" value="Genomic_DNA"/>
</dbReference>
<dbReference type="OrthoDB" id="9808002at2"/>
<dbReference type="RefSeq" id="WP_059084481.1">
    <property type="nucleotide sequence ID" value="NZ_BCMM01000058.1"/>
</dbReference>
<dbReference type="SUPFAM" id="SSF53383">
    <property type="entry name" value="PLP-dependent transferases"/>
    <property type="match status" value="1"/>
</dbReference>
<protein>
    <submittedName>
        <fullName evidence="7">Putative cysteine desulfurase</fullName>
        <ecNumber evidence="7">2.8.1.7</ecNumber>
    </submittedName>
</protein>
<gene>
    <name evidence="7" type="primary">csd_2</name>
    <name evidence="7" type="ORF">SsS58_07935</name>
</gene>
<comment type="cofactor">
    <cofactor evidence="1 5">
        <name>pyridoxal 5'-phosphate</name>
        <dbReference type="ChEBI" id="CHEBI:597326"/>
    </cofactor>
</comment>
<evidence type="ECO:0000313" key="8">
    <source>
        <dbReference type="Proteomes" id="UP000067448"/>
    </source>
</evidence>
<feature type="domain" description="Aminotransferase class V" evidence="6">
    <location>
        <begin position="20"/>
        <end position="265"/>
    </location>
</feature>
<dbReference type="Gene3D" id="3.90.1150.10">
    <property type="entry name" value="Aspartate Aminotransferase, domain 1"/>
    <property type="match status" value="1"/>
</dbReference>
<reference evidence="8" key="3">
    <citation type="submission" date="2016-02" db="EMBL/GenBank/DDBJ databases">
        <title>Draft genome of pathogenic Streptomyces sp. in Japan.</title>
        <authorList>
            <person name="Tomihama T."/>
            <person name="Ikenaga M."/>
            <person name="Sakai M."/>
            <person name="Okubo T."/>
            <person name="Ikeda S."/>
        </authorList>
    </citation>
    <scope>NUCLEOTIDE SEQUENCE [LARGE SCALE GENOMIC DNA]</scope>
    <source>
        <strain evidence="8">S58</strain>
    </source>
</reference>
<evidence type="ECO:0000313" key="7">
    <source>
        <dbReference type="EMBL" id="GAQ67480.1"/>
    </source>
</evidence>
<reference evidence="8" key="1">
    <citation type="submission" date="2015-11" db="EMBL/GenBank/DDBJ databases">
        <authorList>
            <consortium name="Cross-ministerial Strategic Innovation Promotion Program (SIP) consortium"/>
            <person name="Tomihama T."/>
            <person name="Ikenaga M."/>
            <person name="Sakai M."/>
            <person name="Okubo T."/>
            <person name="Ikeda S."/>
        </authorList>
    </citation>
    <scope>NUCLEOTIDE SEQUENCE [LARGE SCALE GENOMIC DNA]</scope>
    <source>
        <strain evidence="8">S58</strain>
    </source>
</reference>
<dbReference type="Proteomes" id="UP000067448">
    <property type="component" value="Unassembled WGS sequence"/>
</dbReference>
<keyword evidence="3" id="KW-0663">Pyridoxal phosphate</keyword>
<dbReference type="InterPro" id="IPR015424">
    <property type="entry name" value="PyrdxlP-dep_Trfase"/>
</dbReference>
<sequence>MTEHAVRDDGFRPASDTGRFFDWASTAPLSRACVRAVTEFSTEAAAHRSPPDFQSERTAGLNALRERIRSVFGARPDAEVALVRSVSEASSALAGGLTVPPGGEVLVTAADHPAHAAPWCRLAGQRADIRLRTLRCLPSGLVDLEHAALLLSERTAVVACTHLTHLDGVLQPVAELSSLARRLSPAVVVVDAAQSVGRIPVDFDALGVDVLLASGRKALLGPMGAGFVIAVPGVLDGLSPLLLSPRNCEARTAADGAWQPRPREYGGPAALEGNLPDLSALHGLLASLSAYQRAGPQHLASVCRTTAADVPVAATHAGFRTFGPAPAPGEYGIVRVRSPRVADHRAVKSRLRARGWSVAATEEWLRVSVHACTAPGDVAALFDNLAPFGAPGPTARSVP</sequence>
<dbReference type="Pfam" id="PF00266">
    <property type="entry name" value="Aminotran_5"/>
    <property type="match status" value="1"/>
</dbReference>
<dbReference type="AlphaFoldDB" id="A0A100JXI0"/>
<evidence type="ECO:0000256" key="1">
    <source>
        <dbReference type="ARBA" id="ARBA00001933"/>
    </source>
</evidence>
<dbReference type="InterPro" id="IPR000192">
    <property type="entry name" value="Aminotrans_V_dom"/>
</dbReference>
<dbReference type="InterPro" id="IPR015422">
    <property type="entry name" value="PyrdxlP-dep_Trfase_small"/>
</dbReference>
<dbReference type="Gene3D" id="3.40.640.10">
    <property type="entry name" value="Type I PLP-dependent aspartate aminotransferase-like (Major domain)"/>
    <property type="match status" value="1"/>
</dbReference>
<name>A0A100JXI0_STRSC</name>
<evidence type="ECO:0000259" key="6">
    <source>
        <dbReference type="Pfam" id="PF00266"/>
    </source>
</evidence>
<evidence type="ECO:0000256" key="4">
    <source>
        <dbReference type="ARBA" id="ARBA00050776"/>
    </source>
</evidence>